<dbReference type="RefSeq" id="WP_255670292.1">
    <property type="nucleotide sequence ID" value="NZ_CP102173.1"/>
</dbReference>
<name>A0ABY5M7I0_9ACTN</name>
<dbReference type="Proteomes" id="UP001316184">
    <property type="component" value="Chromosome"/>
</dbReference>
<gene>
    <name evidence="2" type="ORF">NQV15_02085</name>
</gene>
<evidence type="ECO:0000256" key="1">
    <source>
        <dbReference type="SAM" id="MobiDB-lite"/>
    </source>
</evidence>
<reference evidence="2 3" key="1">
    <citation type="submission" date="2022-08" db="EMBL/GenBank/DDBJ databases">
        <title>novel species in genus Aeromicrobium.</title>
        <authorList>
            <person name="Ye L."/>
        </authorList>
    </citation>
    <scope>NUCLEOTIDE SEQUENCE [LARGE SCALE GENOMIC DNA]</scope>
    <source>
        <strain evidence="3">zg-Y1379</strain>
    </source>
</reference>
<evidence type="ECO:0000313" key="2">
    <source>
        <dbReference type="EMBL" id="UUP14123.1"/>
    </source>
</evidence>
<organism evidence="2 3">
    <name type="scientific">Aeromicrobium wangtongii</name>
    <dbReference type="NCBI Taxonomy" id="2969247"/>
    <lineage>
        <taxon>Bacteria</taxon>
        <taxon>Bacillati</taxon>
        <taxon>Actinomycetota</taxon>
        <taxon>Actinomycetes</taxon>
        <taxon>Propionibacteriales</taxon>
        <taxon>Nocardioidaceae</taxon>
        <taxon>Aeromicrobium</taxon>
    </lineage>
</organism>
<feature type="compositionally biased region" description="Pro residues" evidence="1">
    <location>
        <begin position="7"/>
        <end position="16"/>
    </location>
</feature>
<sequence length="41" mass="4164">MTDQPDPKPTATPRPGNPASAPTDPDSEGNQVTPPNPAEAP</sequence>
<protein>
    <submittedName>
        <fullName evidence="2">Uncharacterized protein</fullName>
    </submittedName>
</protein>
<accession>A0ABY5M7I0</accession>
<feature type="region of interest" description="Disordered" evidence="1">
    <location>
        <begin position="1"/>
        <end position="41"/>
    </location>
</feature>
<dbReference type="EMBL" id="CP102173">
    <property type="protein sequence ID" value="UUP14123.1"/>
    <property type="molecule type" value="Genomic_DNA"/>
</dbReference>
<proteinExistence type="predicted"/>
<keyword evidence="3" id="KW-1185">Reference proteome</keyword>
<evidence type="ECO:0000313" key="3">
    <source>
        <dbReference type="Proteomes" id="UP001316184"/>
    </source>
</evidence>